<organism evidence="3 4">
    <name type="scientific">Vibrio europaeus</name>
    <dbReference type="NCBI Taxonomy" id="300876"/>
    <lineage>
        <taxon>Bacteria</taxon>
        <taxon>Pseudomonadati</taxon>
        <taxon>Pseudomonadota</taxon>
        <taxon>Gammaproteobacteria</taxon>
        <taxon>Vibrionales</taxon>
        <taxon>Vibrionaceae</taxon>
        <taxon>Vibrio</taxon>
        <taxon>Vibrio oreintalis group</taxon>
    </lineage>
</organism>
<proteinExistence type="predicted"/>
<dbReference type="Gene3D" id="2.60.120.620">
    <property type="entry name" value="q2cbj1_9rhob like domain"/>
    <property type="match status" value="2"/>
</dbReference>
<sequence length="340" mass="38806">MSVNGLTPEQRVAFQRDGYLGPLPCYVDEHGLDQIRVSLSDIVTHAPEHPIYGRYSVRDWHLVLPQLAALMTHPVVVQTLRQLLGEDLLLWRSYLDHVSGGGSSTGWFQDWGGGDWKAIGEPKPCLKPMRGQARRDNNVSVWLALDDVTADDAPLKLMRRSLFCRHRQVWVPLPSAAQWQNPFAGCRNVDAILQRAQLGNLVPNVDTSRLFESYDVGIDTYRTVIHYVEAEMAKYQAKTVWGVPETTTETVVLPMKKGEFVLFNERLLHGFLPNRNWSSRYALHWRVTRSETLIYPERFCGDLVDEELHDITHHENLLLCGEDRSRGANRYRSVRAAPPT</sequence>
<keyword evidence="2" id="KW-0223">Dioxygenase</keyword>
<evidence type="ECO:0000313" key="4">
    <source>
        <dbReference type="Proteomes" id="UP000094761"/>
    </source>
</evidence>
<keyword evidence="2" id="KW-0560">Oxidoreductase</keyword>
<dbReference type="PANTHER" id="PTHR20883">
    <property type="entry name" value="PHYTANOYL-COA DIOXYGENASE DOMAIN CONTAINING 1"/>
    <property type="match status" value="1"/>
</dbReference>
<evidence type="ECO:0000313" key="3">
    <source>
        <dbReference type="EMBL" id="OAM96754.1"/>
    </source>
</evidence>
<protein>
    <submittedName>
        <fullName evidence="2">Phytanoyl-CoA dioxygenase family protein</fullName>
    </submittedName>
</protein>
<dbReference type="EMBL" id="JAPFIT010000033">
    <property type="protein sequence ID" value="MDC5743454.1"/>
    <property type="molecule type" value="Genomic_DNA"/>
</dbReference>
<comment type="cofactor">
    <cofactor evidence="1">
        <name>Fe(2+)</name>
        <dbReference type="ChEBI" id="CHEBI:29033"/>
    </cofactor>
</comment>
<dbReference type="AlphaFoldDB" id="A0A178J3N8"/>
<dbReference type="Proteomes" id="UP000094761">
    <property type="component" value="Unassembled WGS sequence"/>
</dbReference>
<dbReference type="Proteomes" id="UP001150001">
    <property type="component" value="Unassembled WGS sequence"/>
</dbReference>
<accession>A0A178J3N8</accession>
<dbReference type="GeneID" id="78078784"/>
<keyword evidence="3" id="KW-0614">Plasmid</keyword>
<name>A0A178J3N8_9VIBR</name>
<gene>
    <name evidence="3" type="ORF">AZ468_23990</name>
    <name evidence="2" type="ORF">OPW20_25675</name>
</gene>
<dbReference type="RefSeq" id="WP_069669763.1">
    <property type="nucleotide sequence ID" value="NZ_JAPFIM010000025.1"/>
</dbReference>
<dbReference type="SUPFAM" id="SSF51197">
    <property type="entry name" value="Clavaminate synthase-like"/>
    <property type="match status" value="1"/>
</dbReference>
<reference evidence="3 4" key="1">
    <citation type="submission" date="2016-03" db="EMBL/GenBank/DDBJ databases">
        <title>Draft genome sequence of the Vibrio tubiashii subs. europaeus.</title>
        <authorList>
            <person name="Spinard E."/>
            <person name="Dubert J."/>
            <person name="Nelson D.R."/>
            <person name="Barja J.L."/>
        </authorList>
    </citation>
    <scope>NUCLEOTIDE SEQUENCE [LARGE SCALE GENOMIC DNA]</scope>
    <source>
        <strain evidence="4">PP-638</strain>
        <strain evidence="3">PP2-638</strain>
        <plasmid evidence="3">p251_like</plasmid>
    </source>
</reference>
<dbReference type="GO" id="GO:0051213">
    <property type="term" value="F:dioxygenase activity"/>
    <property type="evidence" value="ECO:0007669"/>
    <property type="project" value="UniProtKB-KW"/>
</dbReference>
<keyword evidence="5" id="KW-1185">Reference proteome</keyword>
<evidence type="ECO:0000313" key="5">
    <source>
        <dbReference type="Proteomes" id="UP001150001"/>
    </source>
</evidence>
<evidence type="ECO:0000313" key="2">
    <source>
        <dbReference type="EMBL" id="MDC5743454.1"/>
    </source>
</evidence>
<evidence type="ECO:0000256" key="1">
    <source>
        <dbReference type="ARBA" id="ARBA00001954"/>
    </source>
</evidence>
<dbReference type="EMBL" id="LUAX01000008">
    <property type="protein sequence ID" value="OAM96754.1"/>
    <property type="molecule type" value="Genomic_DNA"/>
</dbReference>
<geneLocation type="plasmid" evidence="3">
    <name>p251_like</name>
</geneLocation>
<dbReference type="PANTHER" id="PTHR20883:SF48">
    <property type="entry name" value="ECTOINE DIOXYGENASE"/>
    <property type="match status" value="1"/>
</dbReference>
<dbReference type="OrthoDB" id="9791262at2"/>
<comment type="caution">
    <text evidence="3">The sequence shown here is derived from an EMBL/GenBank/DDBJ whole genome shotgun (WGS) entry which is preliminary data.</text>
</comment>
<reference evidence="2" key="2">
    <citation type="submission" date="2022-11" db="EMBL/GenBank/DDBJ databases">
        <title>Role of the vibriolysin VemA secreted by the emergent pathogen Vibrio europaeus in the colonization of Manila clam mucus.</title>
        <authorList>
            <person name="Martinez C."/>
            <person name="Rodriguez S."/>
            <person name="Vences A."/>
            <person name="Barja J.L."/>
            <person name="Toranzo A.E."/>
            <person name="Dubert J."/>
        </authorList>
    </citation>
    <scope>NUCLEOTIDE SEQUENCE</scope>
    <source>
        <strain evidence="2">3454</strain>
    </source>
</reference>